<feature type="transmembrane region" description="Helical" evidence="7">
    <location>
        <begin position="525"/>
        <end position="542"/>
    </location>
</feature>
<evidence type="ECO:0000256" key="1">
    <source>
        <dbReference type="ARBA" id="ARBA00004651"/>
    </source>
</evidence>
<feature type="transmembrane region" description="Helical" evidence="7">
    <location>
        <begin position="495"/>
        <end position="513"/>
    </location>
</feature>
<evidence type="ECO:0000256" key="5">
    <source>
        <dbReference type="ARBA" id="ARBA00023136"/>
    </source>
</evidence>
<dbReference type="Proteomes" id="UP000321726">
    <property type="component" value="Unassembled WGS sequence"/>
</dbReference>
<dbReference type="NCBIfam" id="TIGR01667">
    <property type="entry name" value="YCCS_YHFK"/>
    <property type="match status" value="1"/>
</dbReference>
<dbReference type="GO" id="GO:0005886">
    <property type="term" value="C:plasma membrane"/>
    <property type="evidence" value="ECO:0007669"/>
    <property type="project" value="UniProtKB-SubCell"/>
</dbReference>
<dbReference type="NCBIfam" id="TIGR01666">
    <property type="entry name" value="YCCS"/>
    <property type="match status" value="1"/>
</dbReference>
<dbReference type="PANTHER" id="PTHR30509">
    <property type="entry name" value="P-HYDROXYBENZOIC ACID EFFLUX PUMP SUBUNIT-RELATED"/>
    <property type="match status" value="1"/>
</dbReference>
<proteinExistence type="inferred from homology"/>
<evidence type="ECO:0000256" key="7">
    <source>
        <dbReference type="SAM" id="Phobius"/>
    </source>
</evidence>
<evidence type="ECO:0000256" key="4">
    <source>
        <dbReference type="ARBA" id="ARBA00022989"/>
    </source>
</evidence>
<dbReference type="STRING" id="44933.SAMN05660971_01420"/>
<comment type="subcellular location">
    <subcellularLocation>
        <location evidence="1">Cell membrane</location>
        <topology evidence="1">Multi-pass membrane protein</topology>
    </subcellularLocation>
</comment>
<feature type="transmembrane region" description="Helical" evidence="7">
    <location>
        <begin position="154"/>
        <end position="175"/>
    </location>
</feature>
<feature type="domain" description="Integral membrane bound transporter" evidence="9">
    <location>
        <begin position="417"/>
        <end position="534"/>
    </location>
</feature>
<dbReference type="EMBL" id="FRCA01000003">
    <property type="protein sequence ID" value="SHL81290.1"/>
    <property type="molecule type" value="Genomic_DNA"/>
</dbReference>
<feature type="transmembrane region" description="Helical" evidence="7">
    <location>
        <begin position="120"/>
        <end position="138"/>
    </location>
</feature>
<evidence type="ECO:0000313" key="12">
    <source>
        <dbReference type="Proteomes" id="UP000184123"/>
    </source>
</evidence>
<dbReference type="Pfam" id="PF12805">
    <property type="entry name" value="FUSC-like"/>
    <property type="match status" value="1"/>
</dbReference>
<dbReference type="RefSeq" id="WP_073434330.1">
    <property type="nucleotide sequence ID" value="NZ_BJXU01000033.1"/>
</dbReference>
<evidence type="ECO:0000313" key="13">
    <source>
        <dbReference type="Proteomes" id="UP000321726"/>
    </source>
</evidence>
<keyword evidence="2" id="KW-1003">Cell membrane</keyword>
<dbReference type="InterPro" id="IPR049453">
    <property type="entry name" value="Memb_transporter_dom"/>
</dbReference>
<evidence type="ECO:0000256" key="6">
    <source>
        <dbReference type="ARBA" id="ARBA00043993"/>
    </source>
</evidence>
<evidence type="ECO:0000313" key="11">
    <source>
        <dbReference type="EMBL" id="SHL81290.1"/>
    </source>
</evidence>
<keyword evidence="13" id="KW-1185">Reference proteome</keyword>
<protein>
    <submittedName>
        <fullName evidence="11">TIGR01666 family membrane protein</fullName>
    </submittedName>
</protein>
<dbReference type="AlphaFoldDB" id="A0A1M7DP87"/>
<reference evidence="11 12" key="1">
    <citation type="submission" date="2016-11" db="EMBL/GenBank/DDBJ databases">
        <authorList>
            <person name="Jaros S."/>
            <person name="Januszkiewicz K."/>
            <person name="Wedrychowicz H."/>
        </authorList>
    </citation>
    <scope>NUCLEOTIDE SEQUENCE [LARGE SCALE GENOMIC DNA]</scope>
    <source>
        <strain evidence="11 12">DSM 4740</strain>
    </source>
</reference>
<feature type="transmembrane region" description="Helical" evidence="7">
    <location>
        <begin position="72"/>
        <end position="89"/>
    </location>
</feature>
<evidence type="ECO:0000313" key="10">
    <source>
        <dbReference type="EMBL" id="GEN23039.1"/>
    </source>
</evidence>
<dbReference type="InterPro" id="IPR010020">
    <property type="entry name" value="Integral_membrane_YCCS_YHJK"/>
</dbReference>
<evidence type="ECO:0000256" key="3">
    <source>
        <dbReference type="ARBA" id="ARBA00022692"/>
    </source>
</evidence>
<dbReference type="OrthoDB" id="8670769at2"/>
<dbReference type="Proteomes" id="UP000184123">
    <property type="component" value="Unassembled WGS sequence"/>
</dbReference>
<dbReference type="PANTHER" id="PTHR30509:SF8">
    <property type="entry name" value="INNER MEMBRANE PROTEIN YCCS"/>
    <property type="match status" value="1"/>
</dbReference>
<feature type="domain" description="Integral membrane protein YccS N-terminal" evidence="8">
    <location>
        <begin position="75"/>
        <end position="358"/>
    </location>
</feature>
<dbReference type="InterPro" id="IPR032692">
    <property type="entry name" value="YccS_N"/>
</dbReference>
<accession>A0A1M7DP87</accession>
<feature type="transmembrane region" description="Helical" evidence="7">
    <location>
        <begin position="457"/>
        <end position="489"/>
    </location>
</feature>
<comment type="similarity">
    <text evidence="6">Belongs to the YccS/YhfK family.</text>
</comment>
<feature type="transmembrane region" description="Helical" evidence="7">
    <location>
        <begin position="405"/>
        <end position="422"/>
    </location>
</feature>
<feature type="transmembrane region" description="Helical" evidence="7">
    <location>
        <begin position="20"/>
        <end position="41"/>
    </location>
</feature>
<organism evidence="11 12">
    <name type="scientific">Halomonas cupida</name>
    <dbReference type="NCBI Taxonomy" id="44933"/>
    <lineage>
        <taxon>Bacteria</taxon>
        <taxon>Pseudomonadati</taxon>
        <taxon>Pseudomonadota</taxon>
        <taxon>Gammaproteobacteria</taxon>
        <taxon>Oceanospirillales</taxon>
        <taxon>Halomonadaceae</taxon>
        <taxon>Halomonas</taxon>
    </lineage>
</organism>
<keyword evidence="3 7" id="KW-0812">Transmembrane</keyword>
<keyword evidence="5 7" id="KW-0472">Membrane</keyword>
<feature type="transmembrane region" description="Helical" evidence="7">
    <location>
        <begin position="95"/>
        <end position="113"/>
    </location>
</feature>
<reference evidence="10 13" key="2">
    <citation type="submission" date="2019-07" db="EMBL/GenBank/DDBJ databases">
        <title>Whole genome shotgun sequence of Halomonas cupida NBRC 102219.</title>
        <authorList>
            <person name="Hosoyama A."/>
            <person name="Uohara A."/>
            <person name="Ohji S."/>
            <person name="Ichikawa N."/>
        </authorList>
    </citation>
    <scope>NUCLEOTIDE SEQUENCE [LARGE SCALE GENOMIC DNA]</scope>
    <source>
        <strain evidence="10 13">NBRC 102219</strain>
    </source>
</reference>
<evidence type="ECO:0000259" key="9">
    <source>
        <dbReference type="Pfam" id="PF13515"/>
    </source>
</evidence>
<evidence type="ECO:0000256" key="2">
    <source>
        <dbReference type="ARBA" id="ARBA00022475"/>
    </source>
</evidence>
<sequence>MTPARLPTSLDQALRRLWTLSSFAYSLRVFIALGSAMALCWQSGEMGRLIPLFLGIIASALAETDDSWQGRLQALLTTLFCFTVAALAVELAFTHPWWFVTGLAVSTFVMTMLGAVNQRYATIATATLILAIYTMISIEQRGGVSMGELWHEPLLLVLGAAWYGIISVIWCALFSRHPIKLSIAKVFRELGVYLHLKAALFAPLRDVDLEGQRLALAQQNRRVVEALNHSKEMIFRRLEHQSGGHRLNRYLRLYFIAQDIHERASSSHTPHGKLAETFFHHDVLFRTQRLLDQQGQACKALSKALLLNRSFDHSQSTQALEDLYASLDHLQSQQRTEWRESLRSLAALADNLTTLDIRLTSAHNPEALAEDEDNSLHDRSPHGWRDVVERVHHHLTPSSPIFRHALRLSVTLVVGYGVLLWIHPTQGYWILLTSVFVCRPSFGATRRFLRQRIQGTILGLVAGWALITLFPTELVQALIAVVAGVAFFATRARRYTLATAFITLMVLCCFNQIGDGFGLIWPRLFDTLIGAAIAGLAVMLVLPDWQGRNLHRQAASTLVNSAAYLREITTQYARGKRDDLAYRLARRNAHNADAALATMLGNILQEPGHFQRDVDIGLRFLVDSHTLLNYLSALGAHRGETHLGRPRDEQLLEHAEGVANALETLASRLAERTPIEIDNTQWEWNASRLDSLAGETREDAKRLLQTQLALICRQLTPLSEASERLAGRR</sequence>
<dbReference type="EMBL" id="BJXU01000033">
    <property type="protein sequence ID" value="GEN23039.1"/>
    <property type="molecule type" value="Genomic_DNA"/>
</dbReference>
<evidence type="ECO:0000259" key="8">
    <source>
        <dbReference type="Pfam" id="PF12805"/>
    </source>
</evidence>
<gene>
    <name evidence="10" type="ORF">HCU01_09880</name>
    <name evidence="11" type="ORF">SAMN05660971_01420</name>
</gene>
<name>A0A1M7DP87_9GAMM</name>
<dbReference type="InterPro" id="IPR010019">
    <property type="entry name" value="Integral_membrane_YccS"/>
</dbReference>
<keyword evidence="4 7" id="KW-1133">Transmembrane helix</keyword>
<dbReference type="Pfam" id="PF13515">
    <property type="entry name" value="FUSC_2"/>
    <property type="match status" value="1"/>
</dbReference>